<comment type="caution">
    <text evidence="1">The sequence shown here is derived from an EMBL/GenBank/DDBJ whole genome shotgun (WGS) entry which is preliminary data.</text>
</comment>
<dbReference type="Proteomes" id="UP001530377">
    <property type="component" value="Unassembled WGS sequence"/>
</dbReference>
<evidence type="ECO:0000313" key="1">
    <source>
        <dbReference type="EMBL" id="KAL3815392.1"/>
    </source>
</evidence>
<protein>
    <submittedName>
        <fullName evidence="1">Uncharacterized protein</fullName>
    </submittedName>
</protein>
<dbReference type="EMBL" id="JALLPB020000201">
    <property type="protein sequence ID" value="KAL3815392.1"/>
    <property type="molecule type" value="Genomic_DNA"/>
</dbReference>
<organism evidence="1 2">
    <name type="scientific">Cyclostephanos tholiformis</name>
    <dbReference type="NCBI Taxonomy" id="382380"/>
    <lineage>
        <taxon>Eukaryota</taxon>
        <taxon>Sar</taxon>
        <taxon>Stramenopiles</taxon>
        <taxon>Ochrophyta</taxon>
        <taxon>Bacillariophyta</taxon>
        <taxon>Coscinodiscophyceae</taxon>
        <taxon>Thalassiosirophycidae</taxon>
        <taxon>Stephanodiscales</taxon>
        <taxon>Stephanodiscaceae</taxon>
        <taxon>Cyclostephanos</taxon>
    </lineage>
</organism>
<gene>
    <name evidence="1" type="ORF">ACHAXA_010997</name>
</gene>
<keyword evidence="2" id="KW-1185">Reference proteome</keyword>
<name>A0ABD3RT53_9STRA</name>
<reference evidence="1 2" key="1">
    <citation type="submission" date="2024-10" db="EMBL/GenBank/DDBJ databases">
        <title>Updated reference genomes for cyclostephanoid diatoms.</title>
        <authorList>
            <person name="Roberts W.R."/>
            <person name="Alverson A.J."/>
        </authorList>
    </citation>
    <scope>NUCLEOTIDE SEQUENCE [LARGE SCALE GENOMIC DNA]</scope>
    <source>
        <strain evidence="1 2">AJA228-03</strain>
    </source>
</reference>
<accession>A0ABD3RT53</accession>
<dbReference type="AlphaFoldDB" id="A0ABD3RT53"/>
<evidence type="ECO:0000313" key="2">
    <source>
        <dbReference type="Proteomes" id="UP001530377"/>
    </source>
</evidence>
<proteinExistence type="predicted"/>
<sequence>MWKYCKIRRNGVLPSDPLKTGTNLSKAPYVIATLIGEFKGKLGTKHHLIALANITSSGINLHWWIEQLMKVQADEGFRTGPTFDNKDRLLASMSEYNDVLHFF</sequence>